<dbReference type="STRING" id="1246581.A0A2H9TI83"/>
<evidence type="ECO:0000313" key="5">
    <source>
        <dbReference type="Proteomes" id="UP000240830"/>
    </source>
</evidence>
<dbReference type="Pfam" id="PF13855">
    <property type="entry name" value="LRR_8"/>
    <property type="match status" value="1"/>
</dbReference>
<comment type="caution">
    <text evidence="4">The sequence shown here is derived from an EMBL/GenBank/DDBJ whole genome shotgun (WGS) entry which is preliminary data.</text>
</comment>
<keyword evidence="1" id="KW-0433">Leucine-rich repeat</keyword>
<dbReference type="GO" id="GO:0005737">
    <property type="term" value="C:cytoplasm"/>
    <property type="evidence" value="ECO:0007669"/>
    <property type="project" value="TreeGrafter"/>
</dbReference>
<dbReference type="PANTHER" id="PTHR48051">
    <property type="match status" value="1"/>
</dbReference>
<sequence length="569" mass="62172">MTLLAITGCIIGSAAGYIMSLGQHSSRLCKLLVTSGAAVSGASLGGAFGVQTGMTRLEAMEVESRGRAIIVTDQWCPMRRSLSSVIPMGNTQTTVRTAMSKSPSHTLPILFPDALLAALPTTLTPEQRTQMLAALVLGREGTCIQLAGQNLTQLPIWWTLAATEGVTEICLSKNCLREFPEELVRFGRVERLGLGSNQIGVIPDSIGELKALVWLDFTHNRIAHVSDRLGDLPRLASLGASDCRLTTFPLAFTRLRRLRKLGVFNNLITSLPPEIGRMRTLTKLDLSGNALSSLPVEIGQLTNLVWLNVSNNQLTELPKELGNLTAMRELGLAHNRLEAIPDLSRMRELTLLTAFNNRITEVGAWLATMDSLAKIDLSANQLTALPEGLLALPSLELLNIRSNRIADLPPPNRANPLQRPKNLACVDLRENLLASLPIALLSPSLRDLKCVGNEFVVARLSKRVALPSLHTATLELLARQSLPGERRTSFKQLTPHLRVHAMELWEGTTGRICTLCQGVYLRTPVRFLDLRETTDEPAVPFVVELCSARCRDAYIRNSTTSPTSFGCGR</sequence>
<dbReference type="InterPro" id="IPR032675">
    <property type="entry name" value="LRR_dom_sf"/>
</dbReference>
<dbReference type="EMBL" id="MTSL01000174">
    <property type="protein sequence ID" value="PJF17473.1"/>
    <property type="molecule type" value="Genomic_DNA"/>
</dbReference>
<gene>
    <name evidence="4" type="ORF">PSACC_02726</name>
</gene>
<dbReference type="Pfam" id="PF23598">
    <property type="entry name" value="LRR_14"/>
    <property type="match status" value="1"/>
</dbReference>
<dbReference type="SMART" id="SM00369">
    <property type="entry name" value="LRR_TYP"/>
    <property type="match status" value="7"/>
</dbReference>
<dbReference type="SMART" id="SM00364">
    <property type="entry name" value="LRR_BAC"/>
    <property type="match status" value="7"/>
</dbReference>
<keyword evidence="2" id="KW-0677">Repeat</keyword>
<evidence type="ECO:0000256" key="1">
    <source>
        <dbReference type="ARBA" id="ARBA00022614"/>
    </source>
</evidence>
<accession>A0A2H9TI83</accession>
<evidence type="ECO:0000313" key="4">
    <source>
        <dbReference type="EMBL" id="PJF17473.1"/>
    </source>
</evidence>
<dbReference type="PANTHER" id="PTHR48051:SF41">
    <property type="entry name" value="LEUCINE-RICH REPEAT-CONTAINING PROTEIN 40"/>
    <property type="match status" value="1"/>
</dbReference>
<dbReference type="OrthoDB" id="660555at2759"/>
<evidence type="ECO:0000259" key="3">
    <source>
        <dbReference type="Pfam" id="PF23598"/>
    </source>
</evidence>
<reference evidence="4 5" key="1">
    <citation type="submission" date="2016-10" db="EMBL/GenBank/DDBJ databases">
        <title>The genome of Paramicrosporidium saccamoebae is the missing link in understanding Cryptomycota and Microsporidia evolution.</title>
        <authorList>
            <person name="Quandt C.A."/>
            <person name="Beaudet D."/>
            <person name="Corsaro D."/>
            <person name="Michel R."/>
            <person name="Corradi N."/>
            <person name="James T."/>
        </authorList>
    </citation>
    <scope>NUCLEOTIDE SEQUENCE [LARGE SCALE GENOMIC DNA]</scope>
    <source>
        <strain evidence="4 5">KSL3</strain>
    </source>
</reference>
<keyword evidence="5" id="KW-1185">Reference proteome</keyword>
<dbReference type="PROSITE" id="PS51450">
    <property type="entry name" value="LRR"/>
    <property type="match status" value="2"/>
</dbReference>
<dbReference type="InterPro" id="IPR001611">
    <property type="entry name" value="Leu-rich_rpt"/>
</dbReference>
<dbReference type="InterPro" id="IPR055414">
    <property type="entry name" value="LRR_R13L4/SHOC2-like"/>
</dbReference>
<proteinExistence type="predicted"/>
<organism evidence="4 5">
    <name type="scientific">Paramicrosporidium saccamoebae</name>
    <dbReference type="NCBI Taxonomy" id="1246581"/>
    <lineage>
        <taxon>Eukaryota</taxon>
        <taxon>Fungi</taxon>
        <taxon>Fungi incertae sedis</taxon>
        <taxon>Cryptomycota</taxon>
        <taxon>Cryptomycota incertae sedis</taxon>
        <taxon>Paramicrosporidium</taxon>
    </lineage>
</organism>
<evidence type="ECO:0000256" key="2">
    <source>
        <dbReference type="ARBA" id="ARBA00022737"/>
    </source>
</evidence>
<name>A0A2H9TI83_9FUNG</name>
<dbReference type="SUPFAM" id="SSF52058">
    <property type="entry name" value="L domain-like"/>
    <property type="match status" value="1"/>
</dbReference>
<dbReference type="InterPro" id="IPR050216">
    <property type="entry name" value="LRR_domain-containing"/>
</dbReference>
<dbReference type="Gene3D" id="3.80.10.10">
    <property type="entry name" value="Ribonuclease Inhibitor"/>
    <property type="match status" value="3"/>
</dbReference>
<feature type="domain" description="Disease resistance R13L4/SHOC-2-like LRR" evidence="3">
    <location>
        <begin position="253"/>
        <end position="357"/>
    </location>
</feature>
<dbReference type="InterPro" id="IPR003591">
    <property type="entry name" value="Leu-rich_rpt_typical-subtyp"/>
</dbReference>
<protein>
    <recommendedName>
        <fullName evidence="3">Disease resistance R13L4/SHOC-2-like LRR domain-containing protein</fullName>
    </recommendedName>
</protein>
<dbReference type="AlphaFoldDB" id="A0A2H9TI83"/>
<dbReference type="Proteomes" id="UP000240830">
    <property type="component" value="Unassembled WGS sequence"/>
</dbReference>